<name>A0A5B9QH28_9BACT</name>
<evidence type="ECO:0000256" key="4">
    <source>
        <dbReference type="ARBA" id="ARBA00023125"/>
    </source>
</evidence>
<evidence type="ECO:0000256" key="1">
    <source>
        <dbReference type="ARBA" id="ARBA00010641"/>
    </source>
</evidence>
<keyword evidence="9" id="KW-1185">Reference proteome</keyword>
<dbReference type="SUPFAM" id="SSF88659">
    <property type="entry name" value="Sigma3 and sigma4 domains of RNA polymerase sigma factors"/>
    <property type="match status" value="1"/>
</dbReference>
<dbReference type="SUPFAM" id="SSF88946">
    <property type="entry name" value="Sigma2 domain of RNA polymerase sigma factors"/>
    <property type="match status" value="1"/>
</dbReference>
<organism evidence="8 9">
    <name type="scientific">Roseimaritima ulvae</name>
    <dbReference type="NCBI Taxonomy" id="980254"/>
    <lineage>
        <taxon>Bacteria</taxon>
        <taxon>Pseudomonadati</taxon>
        <taxon>Planctomycetota</taxon>
        <taxon>Planctomycetia</taxon>
        <taxon>Pirellulales</taxon>
        <taxon>Pirellulaceae</taxon>
        <taxon>Roseimaritima</taxon>
    </lineage>
</organism>
<keyword evidence="3" id="KW-0731">Sigma factor</keyword>
<keyword evidence="5" id="KW-0804">Transcription</keyword>
<dbReference type="InterPro" id="IPR014284">
    <property type="entry name" value="RNA_pol_sigma-70_dom"/>
</dbReference>
<dbReference type="Gene3D" id="1.10.1740.10">
    <property type="match status" value="1"/>
</dbReference>
<dbReference type="EMBL" id="CP042914">
    <property type="protein sequence ID" value="QEG38417.1"/>
    <property type="molecule type" value="Genomic_DNA"/>
</dbReference>
<feature type="domain" description="RNA polymerase sigma factor 70 region 4 type 2" evidence="7">
    <location>
        <begin position="102"/>
        <end position="152"/>
    </location>
</feature>
<dbReference type="InterPro" id="IPR013249">
    <property type="entry name" value="RNA_pol_sigma70_r4_t2"/>
</dbReference>
<dbReference type="AlphaFoldDB" id="A0A5B9QH28"/>
<evidence type="ECO:0000259" key="6">
    <source>
        <dbReference type="Pfam" id="PF04542"/>
    </source>
</evidence>
<sequence length="162" mass="18268">MIDAATLSELWRQHADRLLMIARATGEPAEDAVQEAFVALAQQATLPDDPLAWLARTTRNAILQAHRGRQRRTAREQLAAQQRSWFAQPEQYEDQQLDGQQVTAWLEALDAADREIIVMHLWGGLTFRQIADVIGRSAATANRRYQQALGALQARANQNQTR</sequence>
<keyword evidence="4" id="KW-0238">DNA-binding</keyword>
<proteinExistence type="inferred from homology"/>
<keyword evidence="2" id="KW-0805">Transcription regulation</keyword>
<dbReference type="GO" id="GO:0006352">
    <property type="term" value="P:DNA-templated transcription initiation"/>
    <property type="evidence" value="ECO:0007669"/>
    <property type="project" value="InterPro"/>
</dbReference>
<dbReference type="GO" id="GO:0003677">
    <property type="term" value="F:DNA binding"/>
    <property type="evidence" value="ECO:0007669"/>
    <property type="project" value="UniProtKB-KW"/>
</dbReference>
<comment type="similarity">
    <text evidence="1">Belongs to the sigma-70 factor family. ECF subfamily.</text>
</comment>
<dbReference type="Pfam" id="PF04542">
    <property type="entry name" value="Sigma70_r2"/>
    <property type="match status" value="1"/>
</dbReference>
<dbReference type="InterPro" id="IPR036388">
    <property type="entry name" value="WH-like_DNA-bd_sf"/>
</dbReference>
<dbReference type="InterPro" id="IPR013325">
    <property type="entry name" value="RNA_pol_sigma_r2"/>
</dbReference>
<dbReference type="OrthoDB" id="289887at2"/>
<dbReference type="PANTHER" id="PTHR43133">
    <property type="entry name" value="RNA POLYMERASE ECF-TYPE SIGMA FACTO"/>
    <property type="match status" value="1"/>
</dbReference>
<dbReference type="KEGG" id="rul:UC8_03740"/>
<feature type="domain" description="RNA polymerase sigma-70 region 2" evidence="6">
    <location>
        <begin position="10"/>
        <end position="72"/>
    </location>
</feature>
<dbReference type="InterPro" id="IPR007627">
    <property type="entry name" value="RNA_pol_sigma70_r2"/>
</dbReference>
<evidence type="ECO:0000313" key="8">
    <source>
        <dbReference type="EMBL" id="QEG38417.1"/>
    </source>
</evidence>
<dbReference type="InterPro" id="IPR013324">
    <property type="entry name" value="RNA_pol_sigma_r3/r4-like"/>
</dbReference>
<evidence type="ECO:0000256" key="2">
    <source>
        <dbReference type="ARBA" id="ARBA00023015"/>
    </source>
</evidence>
<dbReference type="GO" id="GO:0016987">
    <property type="term" value="F:sigma factor activity"/>
    <property type="evidence" value="ECO:0007669"/>
    <property type="project" value="UniProtKB-KW"/>
</dbReference>
<dbReference type="InterPro" id="IPR039425">
    <property type="entry name" value="RNA_pol_sigma-70-like"/>
</dbReference>
<evidence type="ECO:0000313" key="9">
    <source>
        <dbReference type="Proteomes" id="UP000325286"/>
    </source>
</evidence>
<protein>
    <submittedName>
        <fullName evidence="8">ECF RNA polymerase sigma factor SigE</fullName>
    </submittedName>
</protein>
<reference evidence="8 9" key="1">
    <citation type="submission" date="2019-08" db="EMBL/GenBank/DDBJ databases">
        <title>Deep-cultivation of Planctomycetes and their phenomic and genomic characterization uncovers novel biology.</title>
        <authorList>
            <person name="Wiegand S."/>
            <person name="Jogler M."/>
            <person name="Boedeker C."/>
            <person name="Pinto D."/>
            <person name="Vollmers J."/>
            <person name="Rivas-Marin E."/>
            <person name="Kohn T."/>
            <person name="Peeters S.H."/>
            <person name="Heuer A."/>
            <person name="Rast P."/>
            <person name="Oberbeckmann S."/>
            <person name="Bunk B."/>
            <person name="Jeske O."/>
            <person name="Meyerdierks A."/>
            <person name="Storesund J.E."/>
            <person name="Kallscheuer N."/>
            <person name="Luecker S."/>
            <person name="Lage O.M."/>
            <person name="Pohl T."/>
            <person name="Merkel B.J."/>
            <person name="Hornburger P."/>
            <person name="Mueller R.-W."/>
            <person name="Bruemmer F."/>
            <person name="Labrenz M."/>
            <person name="Spormann A.M."/>
            <person name="Op den Camp H."/>
            <person name="Overmann J."/>
            <person name="Amann R."/>
            <person name="Jetten M.S.M."/>
            <person name="Mascher T."/>
            <person name="Medema M.H."/>
            <person name="Devos D.P."/>
            <person name="Kaster A.-K."/>
            <person name="Ovreas L."/>
            <person name="Rohde M."/>
            <person name="Galperin M.Y."/>
            <person name="Jogler C."/>
        </authorList>
    </citation>
    <scope>NUCLEOTIDE SEQUENCE [LARGE SCALE GENOMIC DNA]</scope>
    <source>
        <strain evidence="8 9">UC8</strain>
    </source>
</reference>
<dbReference type="NCBIfam" id="TIGR02937">
    <property type="entry name" value="sigma70-ECF"/>
    <property type="match status" value="1"/>
</dbReference>
<dbReference type="RefSeq" id="WP_084426735.1">
    <property type="nucleotide sequence ID" value="NZ_CP042914.1"/>
</dbReference>
<accession>A0A5B9QH28</accession>
<dbReference type="PANTHER" id="PTHR43133:SF52">
    <property type="entry name" value="ECF RNA POLYMERASE SIGMA FACTOR SIGL"/>
    <property type="match status" value="1"/>
</dbReference>
<gene>
    <name evidence="8" type="primary">sigE_1</name>
    <name evidence="8" type="ORF">UC8_03740</name>
</gene>
<evidence type="ECO:0000259" key="7">
    <source>
        <dbReference type="Pfam" id="PF08281"/>
    </source>
</evidence>
<dbReference type="Gene3D" id="1.10.10.10">
    <property type="entry name" value="Winged helix-like DNA-binding domain superfamily/Winged helix DNA-binding domain"/>
    <property type="match status" value="1"/>
</dbReference>
<evidence type="ECO:0000256" key="3">
    <source>
        <dbReference type="ARBA" id="ARBA00023082"/>
    </source>
</evidence>
<evidence type="ECO:0000256" key="5">
    <source>
        <dbReference type="ARBA" id="ARBA00023163"/>
    </source>
</evidence>
<dbReference type="Proteomes" id="UP000325286">
    <property type="component" value="Chromosome"/>
</dbReference>
<dbReference type="Pfam" id="PF08281">
    <property type="entry name" value="Sigma70_r4_2"/>
    <property type="match status" value="1"/>
</dbReference>